<dbReference type="GO" id="GO:0009307">
    <property type="term" value="P:DNA restriction-modification system"/>
    <property type="evidence" value="ECO:0007669"/>
    <property type="project" value="UniProtKB-KW"/>
</dbReference>
<keyword evidence="6" id="KW-0680">Restriction system</keyword>
<dbReference type="InterPro" id="IPR002052">
    <property type="entry name" value="DNA_methylase_N6_adenine_CS"/>
</dbReference>
<dbReference type="Gene3D" id="3.40.50.150">
    <property type="entry name" value="Vaccinia Virus protein VP39"/>
    <property type="match status" value="1"/>
</dbReference>
<dbReference type="EC" id="2.1.1.72" evidence="2"/>
<keyword evidence="3 11" id="KW-0489">Methyltransferase</keyword>
<evidence type="ECO:0000256" key="6">
    <source>
        <dbReference type="ARBA" id="ARBA00022747"/>
    </source>
</evidence>
<proteinExistence type="inferred from homology"/>
<evidence type="ECO:0000259" key="9">
    <source>
        <dbReference type="Pfam" id="PF02384"/>
    </source>
</evidence>
<dbReference type="Gene3D" id="1.20.1260.30">
    <property type="match status" value="1"/>
</dbReference>
<dbReference type="InterPro" id="IPR022749">
    <property type="entry name" value="D12N6_MeTrfase_N"/>
</dbReference>
<protein>
    <recommendedName>
        <fullName evidence="2">site-specific DNA-methyltransferase (adenine-specific)</fullName>
        <ecNumber evidence="2">2.1.1.72</ecNumber>
    </recommendedName>
</protein>
<comment type="catalytic activity">
    <reaction evidence="7">
        <text>a 2'-deoxyadenosine in DNA + S-adenosyl-L-methionine = an N(6)-methyl-2'-deoxyadenosine in DNA + S-adenosyl-L-homocysteine + H(+)</text>
        <dbReference type="Rhea" id="RHEA:15197"/>
        <dbReference type="Rhea" id="RHEA-COMP:12418"/>
        <dbReference type="Rhea" id="RHEA-COMP:12419"/>
        <dbReference type="ChEBI" id="CHEBI:15378"/>
        <dbReference type="ChEBI" id="CHEBI:57856"/>
        <dbReference type="ChEBI" id="CHEBI:59789"/>
        <dbReference type="ChEBI" id="CHEBI:90615"/>
        <dbReference type="ChEBI" id="CHEBI:90616"/>
        <dbReference type="EC" id="2.1.1.72"/>
    </reaction>
</comment>
<dbReference type="InterPro" id="IPR029063">
    <property type="entry name" value="SAM-dependent_MTases_sf"/>
</dbReference>
<keyword evidence="5" id="KW-0949">S-adenosyl-L-methionine</keyword>
<dbReference type="SUPFAM" id="SSF53335">
    <property type="entry name" value="S-adenosyl-L-methionine-dependent methyltransferases"/>
    <property type="match status" value="1"/>
</dbReference>
<dbReference type="AlphaFoldDB" id="A0AAE4G6P1"/>
<dbReference type="EMBL" id="JAVRAA010000003">
    <property type="protein sequence ID" value="MDT0336825.1"/>
    <property type="molecule type" value="Genomic_DNA"/>
</dbReference>
<dbReference type="PRINTS" id="PR00507">
    <property type="entry name" value="N12N6MTFRASE"/>
</dbReference>
<keyword evidence="4 11" id="KW-0808">Transferase</keyword>
<evidence type="ECO:0000256" key="1">
    <source>
        <dbReference type="ARBA" id="ARBA00006594"/>
    </source>
</evidence>
<evidence type="ECO:0000256" key="5">
    <source>
        <dbReference type="ARBA" id="ARBA00022691"/>
    </source>
</evidence>
<dbReference type="Pfam" id="PF12161">
    <property type="entry name" value="HsdM_N"/>
    <property type="match status" value="1"/>
</dbReference>
<dbReference type="PROSITE" id="PS00092">
    <property type="entry name" value="N6_MTASE"/>
    <property type="match status" value="1"/>
</dbReference>
<organism evidence="11">
    <name type="scientific">Herbaspirillum huttiense subsp. nephrolepidis</name>
    <dbReference type="NCBI Taxonomy" id="3075126"/>
    <lineage>
        <taxon>Bacteria</taxon>
        <taxon>Pseudomonadati</taxon>
        <taxon>Pseudomonadota</taxon>
        <taxon>Betaproteobacteria</taxon>
        <taxon>Burkholderiales</taxon>
        <taxon>Oxalobacteraceae</taxon>
        <taxon>Herbaspirillum</taxon>
    </lineage>
</organism>
<name>A0AAE4G6P1_9BURK</name>
<dbReference type="Pfam" id="PF02384">
    <property type="entry name" value="N6_Mtase"/>
    <property type="match status" value="1"/>
</dbReference>
<evidence type="ECO:0000259" key="10">
    <source>
        <dbReference type="Pfam" id="PF12161"/>
    </source>
</evidence>
<evidence type="ECO:0000256" key="2">
    <source>
        <dbReference type="ARBA" id="ARBA00011900"/>
    </source>
</evidence>
<dbReference type="InterPro" id="IPR038333">
    <property type="entry name" value="T1MK-like_N_sf"/>
</dbReference>
<accession>A0AAE4G6P1</accession>
<evidence type="ECO:0000313" key="11">
    <source>
        <dbReference type="EMBL" id="MDT0336825.1"/>
    </source>
</evidence>
<comment type="caution">
    <text evidence="11">The sequence shown here is derived from an EMBL/GenBank/DDBJ whole genome shotgun (WGS) entry which is preliminary data.</text>
</comment>
<evidence type="ECO:0000256" key="3">
    <source>
        <dbReference type="ARBA" id="ARBA00022603"/>
    </source>
</evidence>
<dbReference type="InterPro" id="IPR004546">
    <property type="entry name" value="Restrct_endonuc_T1M"/>
</dbReference>
<feature type="domain" description="N6 adenine-specific DNA methyltransferase N-terminal" evidence="10">
    <location>
        <begin position="51"/>
        <end position="195"/>
    </location>
</feature>
<dbReference type="InterPro" id="IPR051537">
    <property type="entry name" value="DNA_Adenine_Mtase"/>
</dbReference>
<dbReference type="GO" id="GO:0003677">
    <property type="term" value="F:DNA binding"/>
    <property type="evidence" value="ECO:0007669"/>
    <property type="project" value="InterPro"/>
</dbReference>
<dbReference type="GO" id="GO:0009007">
    <property type="term" value="F:site-specific DNA-methyltransferase (adenine-specific) activity"/>
    <property type="evidence" value="ECO:0007669"/>
    <property type="project" value="UniProtKB-EC"/>
</dbReference>
<feature type="region of interest" description="Disordered" evidence="8">
    <location>
        <begin position="1"/>
        <end position="29"/>
    </location>
</feature>
<feature type="domain" description="DNA methylase adenine-specific" evidence="9">
    <location>
        <begin position="207"/>
        <end position="522"/>
    </location>
</feature>
<dbReference type="NCBIfam" id="TIGR00497">
    <property type="entry name" value="hsdM"/>
    <property type="match status" value="1"/>
</dbReference>
<evidence type="ECO:0000256" key="4">
    <source>
        <dbReference type="ARBA" id="ARBA00022679"/>
    </source>
</evidence>
<dbReference type="GO" id="GO:0032259">
    <property type="term" value="P:methylation"/>
    <property type="evidence" value="ECO:0007669"/>
    <property type="project" value="UniProtKB-KW"/>
</dbReference>
<evidence type="ECO:0000256" key="7">
    <source>
        <dbReference type="ARBA" id="ARBA00047942"/>
    </source>
</evidence>
<dbReference type="InterPro" id="IPR003356">
    <property type="entry name" value="DNA_methylase_A-5"/>
</dbReference>
<gene>
    <name evidence="11" type="ORF">RJN63_08300</name>
</gene>
<evidence type="ECO:0000256" key="8">
    <source>
        <dbReference type="SAM" id="MobiDB-lite"/>
    </source>
</evidence>
<reference evidence="11" key="1">
    <citation type="submission" date="2023-02" db="EMBL/GenBank/DDBJ databases">
        <title>Description of Herbaspirillum huttiense subsp. nephrolepsisexaltata and Herbaspirillum huttiense subsp. lycopersicon.</title>
        <authorList>
            <person name="Poudel M."/>
            <person name="Sharma A."/>
            <person name="Goss E."/>
            <person name="Tapia J.H."/>
            <person name="Harmon C.M."/>
            <person name="Jones J.B."/>
        </authorList>
    </citation>
    <scope>NUCLEOTIDE SEQUENCE</scope>
    <source>
        <strain evidence="11">NC40101</strain>
    </source>
</reference>
<comment type="similarity">
    <text evidence="1">Belongs to the N(4)/N(6)-methyltransferase family.</text>
</comment>
<dbReference type="PANTHER" id="PTHR42933:SF1">
    <property type="entry name" value="SITE-SPECIFIC DNA-METHYLTRANSFERASE (ADENINE-SPECIFIC)"/>
    <property type="match status" value="1"/>
</dbReference>
<dbReference type="PANTHER" id="PTHR42933">
    <property type="entry name" value="SLR6095 PROTEIN"/>
    <property type="match status" value="1"/>
</dbReference>
<sequence>MSKKEQQSKPALSDSPLGRKPEKANYSQSPAGLYNRQKFLNIGLTVNKQQLAAKIWASANQMRSKIEANEYKDYILGFIFYKYLSDKLERFAVSQDFSKEDIQGLSEDDEEVVDFFKSNLGYFISYPNLFSTWLSLGGDFEVANVRVALSAFSRLIHPDHKRLFDGIFRTLETGLSKLGESAASQTKAISALLQLIKDIPMDGRQGYDVLGFIYEYLISMFAANAGKKAGEFYTPHEVSVLMSEIIAHHLKDRQTIQIYDSTSGSGSLLLNIGQSIAKHMVNKDNIKYFAQELKENTYNLTRMNLVMRGILPNNIVTRNADTLEDDWPYFDDQDPVNSYNPLYLDAVVSNPPYSQKWDPQYKETDPRYARFGLAPKSKADYAFLLHDLYHLKPDGIMAIILPHGVLFRGGEEGAIRKSLIENNHLETIIGLPANIFFGTGIPTIILVLRQKRESSDVLIVDASKGFAKEGKNNKLRACDVKKIADVVTGRLNVTGYSRLVPKAELQANDYNLNIPRYVDSSAPAESWDLYASMFGGIPQSELDALADFWKAFPNLRTALFVDNGTPYVAPRVEDLAETIREHAEVKRYVAAFNTAFANFTPWLRDALLEKMLTLKIPQQESLIAVELFARLARLALIDKYQAFQILDDHWQPIEGDLEIIQTEGFGATRVVEPHYVIKKKDGKEAEVQEGWQGRIMPFELVQIIHHKPELDALREKESRLSEITASLEETLESFSEEDKSNDTVNDAGDKFVASAVAKEAKLLLAEVKKSGDFEPESYEAKIVQAAEWLVEEKALKAAIKKEAEALHLKTKQTIESLTDAQVHTLLEIKWINPLNDELQCLPDQLIDTLVRKLEALVEKYRITYAENAREIKQAETALADMIEELDANAFDLKGLRELKTLLTGG</sequence>
<dbReference type="GO" id="GO:0008170">
    <property type="term" value="F:N-methyltransferase activity"/>
    <property type="evidence" value="ECO:0007669"/>
    <property type="project" value="InterPro"/>
</dbReference>